<evidence type="ECO:0000313" key="2">
    <source>
        <dbReference type="Proteomes" id="UP001299265"/>
    </source>
</evidence>
<organism evidence="1 2">
    <name type="scientific">Lientehia hominis</name>
    <dbReference type="NCBI Taxonomy" id="2897778"/>
    <lineage>
        <taxon>Bacteria</taxon>
        <taxon>Bacillati</taxon>
        <taxon>Bacillota</taxon>
        <taxon>Clostridia</taxon>
        <taxon>Lachnospirales</taxon>
        <taxon>Lachnospiraceae</taxon>
        <taxon>Lientehia</taxon>
    </lineage>
</organism>
<evidence type="ECO:0000313" key="1">
    <source>
        <dbReference type="EMBL" id="MCD2491380.1"/>
    </source>
</evidence>
<reference evidence="1 2" key="1">
    <citation type="submission" date="2021-11" db="EMBL/GenBank/DDBJ databases">
        <title>Lacrimispora sp. nov. NSJ-141 isolated from human feces.</title>
        <authorList>
            <person name="Abdugheni R."/>
        </authorList>
    </citation>
    <scope>NUCLEOTIDE SEQUENCE [LARGE SCALE GENOMIC DNA]</scope>
    <source>
        <strain evidence="1 2">NSJ-141</strain>
    </source>
</reference>
<name>A0AAP2W7T4_9FIRM</name>
<dbReference type="RefSeq" id="WP_231061317.1">
    <property type="nucleotide sequence ID" value="NZ_JAJNOR010000001.1"/>
</dbReference>
<sequence>MANERFENLPERNKYKHASTDLIASKAGIRRRKEYIKEDVNPYVQADIL</sequence>
<comment type="caution">
    <text evidence="1">The sequence shown here is derived from an EMBL/GenBank/DDBJ whole genome shotgun (WGS) entry which is preliminary data.</text>
</comment>
<dbReference type="EMBL" id="JAJNOR010000001">
    <property type="protein sequence ID" value="MCD2491380.1"/>
    <property type="molecule type" value="Genomic_DNA"/>
</dbReference>
<gene>
    <name evidence="1" type="ORF">LQE92_01900</name>
</gene>
<proteinExistence type="predicted"/>
<accession>A0AAP2W7T4</accession>
<dbReference type="Proteomes" id="UP001299265">
    <property type="component" value="Unassembled WGS sequence"/>
</dbReference>
<dbReference type="AlphaFoldDB" id="A0AAP2W7T4"/>
<keyword evidence="2" id="KW-1185">Reference proteome</keyword>
<protein>
    <submittedName>
        <fullName evidence="1">Uncharacterized protein</fullName>
    </submittedName>
</protein>